<dbReference type="PaxDb" id="121845-A0A3Q0IRH9"/>
<dbReference type="PROSITE" id="PS00028">
    <property type="entry name" value="ZINC_FINGER_C2H2_1"/>
    <property type="match status" value="1"/>
</dbReference>
<dbReference type="AlphaFoldDB" id="A0A3Q0IRH9"/>
<feature type="domain" description="C2H2-type" evidence="1">
    <location>
        <begin position="69"/>
        <end position="92"/>
    </location>
</feature>
<evidence type="ECO:0000259" key="1">
    <source>
        <dbReference type="PROSITE" id="PS00028"/>
    </source>
</evidence>
<name>A0A3Q0IRH9_DIACI</name>
<keyword evidence="2" id="KW-1185">Reference proteome</keyword>
<evidence type="ECO:0000313" key="2">
    <source>
        <dbReference type="Proteomes" id="UP000079169"/>
    </source>
</evidence>
<dbReference type="InterPro" id="IPR018289">
    <property type="entry name" value="MULE_transposase_dom"/>
</dbReference>
<evidence type="ECO:0000313" key="3">
    <source>
        <dbReference type="RefSeq" id="XP_026678899.1"/>
    </source>
</evidence>
<dbReference type="InterPro" id="IPR052797">
    <property type="entry name" value="RegFact_GeneExpr_CellDeath"/>
</dbReference>
<sequence>MESSCAFCSKVLSSKKHLKRHVLICKKNTAANVPSKLSCICGSSFSRRDNLIKHVKNCGSKKKKEKISCLYAHCKNTFFDKMSLINHLKSIHQSKIDPAQTFSFNDEAEFLSWKEREETKTFSYYPKTCGKKSSDVNSRNYYYCQHSGSDAAHRKEGEQARKTSRKRKIGQIKQNFTCISKITEVIFANGNREVVYYPTHNHPLSEQDIPHQPVPASVNNLINTQIALNVPALEIHHSVQANVSGRDTRSLNCGNEDKRKIAVSKRLIQQRIGNRKHKSRLHANDIVSVSLKVEELKHEQYNPVVIFKPTGSTIVSLNDEEHVIDENIFMLGIQTESQRNLMFEGCKKILVMDDTHCVTQYDAMKLLNILIVDKNNKGWPVGHFICNNMTGSTIELFFKALKNRMLFSHQEDFTINCLITDDDPALINGLQSAMGHEIKHILCQWHLLNAFKDNIRSKCPGIYDVVYTDLKTIILEKNVEDFKKLINGFRAKYSGKADSFIKYMDSYYFHRCEKWAMCFRQNLKHGNVNTTAHVESFHNKLKKVYFQRKPNKRMDDLLDVLFTIEQDDYAARQRETIFNCNLVEDLVIDRRHNNGMEIADACIHKINDFLWGVQSLPNNNMTYQVYRFEKTCSHDFCFVKCTKSSCHNLCSHMYTCSCPDSLLCKHIHKVHSLVQRNVPNPTLENLGEPEEVEFFNVTHETEESTAPAPSVSNAYKKLQADLSILTTMVNGKKIPDHLVSPLSTEINGILKKYTALSSEIYTSTVETTTINIPNQVTVAPRQKLITQQQQTLNPLKRKDTCKKKNFDLNILMSQRKAARHQLLSLDVQGSQASTSSLSQASTASLANNVSDVHDYCLRE</sequence>
<proteinExistence type="predicted"/>
<dbReference type="PANTHER" id="PTHR33936">
    <property type="entry name" value="PROTEIN CBG17840"/>
    <property type="match status" value="1"/>
</dbReference>
<dbReference type="InterPro" id="IPR013087">
    <property type="entry name" value="Znf_C2H2_type"/>
</dbReference>
<organism evidence="2 3">
    <name type="scientific">Diaphorina citri</name>
    <name type="common">Asian citrus psyllid</name>
    <dbReference type="NCBI Taxonomy" id="121845"/>
    <lineage>
        <taxon>Eukaryota</taxon>
        <taxon>Metazoa</taxon>
        <taxon>Ecdysozoa</taxon>
        <taxon>Arthropoda</taxon>
        <taxon>Hexapoda</taxon>
        <taxon>Insecta</taxon>
        <taxon>Pterygota</taxon>
        <taxon>Neoptera</taxon>
        <taxon>Paraneoptera</taxon>
        <taxon>Hemiptera</taxon>
        <taxon>Sternorrhyncha</taxon>
        <taxon>Psylloidea</taxon>
        <taxon>Psyllidae</taxon>
        <taxon>Diaphorininae</taxon>
        <taxon>Diaphorina</taxon>
    </lineage>
</organism>
<dbReference type="Pfam" id="PF10551">
    <property type="entry name" value="MULE"/>
    <property type="match status" value="1"/>
</dbReference>
<accession>A0A3Q0IRH9</accession>
<dbReference type="RefSeq" id="XP_026678899.1">
    <property type="nucleotide sequence ID" value="XM_026823098.1"/>
</dbReference>
<gene>
    <name evidence="3" type="primary">LOC113467104</name>
</gene>
<dbReference type="Gene3D" id="3.30.160.60">
    <property type="entry name" value="Classic Zinc Finger"/>
    <property type="match status" value="1"/>
</dbReference>
<dbReference type="PANTHER" id="PTHR33936:SF25">
    <property type="entry name" value="C2H2-TYPE DOMAIN-CONTAINING PROTEIN"/>
    <property type="match status" value="1"/>
</dbReference>
<dbReference type="GeneID" id="113467104"/>
<dbReference type="KEGG" id="dci:113467104"/>
<dbReference type="Proteomes" id="UP000079169">
    <property type="component" value="Unplaced"/>
</dbReference>
<reference evidence="3" key="1">
    <citation type="submission" date="2025-08" db="UniProtKB">
        <authorList>
            <consortium name="RefSeq"/>
        </authorList>
    </citation>
    <scope>IDENTIFICATION</scope>
</reference>
<protein>
    <submittedName>
        <fullName evidence="3">Uncharacterized protein LOC113467104</fullName>
    </submittedName>
</protein>